<keyword evidence="5 11" id="KW-0418">Kinase</keyword>
<reference evidence="11 12" key="1">
    <citation type="submission" date="2020-08" db="EMBL/GenBank/DDBJ databases">
        <title>Genomic Encyclopedia of Type Strains, Phase IV (KMG-IV): sequencing the most valuable type-strain genomes for metagenomic binning, comparative biology and taxonomic classification.</title>
        <authorList>
            <person name="Goeker M."/>
        </authorList>
    </citation>
    <scope>NUCLEOTIDE SEQUENCE [LARGE SCALE GENOMIC DNA]</scope>
    <source>
        <strain evidence="11 12">DSM 102983</strain>
    </source>
</reference>
<evidence type="ECO:0000256" key="4">
    <source>
        <dbReference type="ARBA" id="ARBA00022679"/>
    </source>
</evidence>
<evidence type="ECO:0000256" key="8">
    <source>
        <dbReference type="SAM" id="Phobius"/>
    </source>
</evidence>
<dbReference type="InterPro" id="IPR036890">
    <property type="entry name" value="HATPase_C_sf"/>
</dbReference>
<evidence type="ECO:0000256" key="3">
    <source>
        <dbReference type="ARBA" id="ARBA00022553"/>
    </source>
</evidence>
<dbReference type="Gene3D" id="3.30.565.10">
    <property type="entry name" value="Histidine kinase-like ATPase, C-terminal domain"/>
    <property type="match status" value="1"/>
</dbReference>
<dbReference type="InterPro" id="IPR003594">
    <property type="entry name" value="HATPase_dom"/>
</dbReference>
<dbReference type="Gene3D" id="1.10.287.130">
    <property type="match status" value="1"/>
</dbReference>
<dbReference type="CDD" id="cd00082">
    <property type="entry name" value="HisKA"/>
    <property type="match status" value="1"/>
</dbReference>
<organism evidence="11 12">
    <name type="scientific">Parabacteroides faecis</name>
    <dbReference type="NCBI Taxonomy" id="1217282"/>
    <lineage>
        <taxon>Bacteria</taxon>
        <taxon>Pseudomonadati</taxon>
        <taxon>Bacteroidota</taxon>
        <taxon>Bacteroidia</taxon>
        <taxon>Bacteroidales</taxon>
        <taxon>Tannerellaceae</taxon>
        <taxon>Parabacteroides</taxon>
    </lineage>
</organism>
<dbReference type="InterPro" id="IPR050736">
    <property type="entry name" value="Sensor_HK_Regulatory"/>
</dbReference>
<keyword evidence="4" id="KW-0808">Transferase</keyword>
<dbReference type="RefSeq" id="WP_183671300.1">
    <property type="nucleotide sequence ID" value="NZ_BMPB01000005.1"/>
</dbReference>
<evidence type="ECO:0000256" key="5">
    <source>
        <dbReference type="ARBA" id="ARBA00022777"/>
    </source>
</evidence>
<dbReference type="InterPro" id="IPR004358">
    <property type="entry name" value="Sig_transdc_His_kin-like_C"/>
</dbReference>
<keyword evidence="8" id="KW-1133">Transmembrane helix</keyword>
<feature type="coiled-coil region" evidence="7">
    <location>
        <begin position="381"/>
        <end position="409"/>
    </location>
</feature>
<dbReference type="InterPro" id="IPR003661">
    <property type="entry name" value="HisK_dim/P_dom"/>
</dbReference>
<proteinExistence type="predicted"/>
<dbReference type="InterPro" id="IPR005467">
    <property type="entry name" value="His_kinase_dom"/>
</dbReference>
<protein>
    <recommendedName>
        <fullName evidence="2">histidine kinase</fullName>
        <ecNumber evidence="2">2.7.13.3</ecNumber>
    </recommendedName>
</protein>
<keyword evidence="8" id="KW-0812">Transmembrane</keyword>
<dbReference type="EMBL" id="JACHOC010000005">
    <property type="protein sequence ID" value="MBB4623053.1"/>
    <property type="molecule type" value="Genomic_DNA"/>
</dbReference>
<evidence type="ECO:0000313" key="12">
    <source>
        <dbReference type="Proteomes" id="UP000533637"/>
    </source>
</evidence>
<name>A0ABR6KQG5_9BACT</name>
<dbReference type="GO" id="GO:0016301">
    <property type="term" value="F:kinase activity"/>
    <property type="evidence" value="ECO:0007669"/>
    <property type="project" value="UniProtKB-KW"/>
</dbReference>
<keyword evidence="6" id="KW-0902">Two-component regulatory system</keyword>
<evidence type="ECO:0000256" key="1">
    <source>
        <dbReference type="ARBA" id="ARBA00000085"/>
    </source>
</evidence>
<evidence type="ECO:0000256" key="6">
    <source>
        <dbReference type="ARBA" id="ARBA00023012"/>
    </source>
</evidence>
<feature type="signal peptide" evidence="9">
    <location>
        <begin position="1"/>
        <end position="19"/>
    </location>
</feature>
<feature type="domain" description="Histidine kinase" evidence="10">
    <location>
        <begin position="413"/>
        <end position="623"/>
    </location>
</feature>
<dbReference type="SMART" id="SM00387">
    <property type="entry name" value="HATPase_c"/>
    <property type="match status" value="1"/>
</dbReference>
<dbReference type="PANTHER" id="PTHR43711">
    <property type="entry name" value="TWO-COMPONENT HISTIDINE KINASE"/>
    <property type="match status" value="1"/>
</dbReference>
<dbReference type="SUPFAM" id="SSF47384">
    <property type="entry name" value="Homodimeric domain of signal transducing histidine kinase"/>
    <property type="match status" value="1"/>
</dbReference>
<dbReference type="Pfam" id="PF00512">
    <property type="entry name" value="HisKA"/>
    <property type="match status" value="1"/>
</dbReference>
<dbReference type="InterPro" id="IPR036097">
    <property type="entry name" value="HisK_dim/P_sf"/>
</dbReference>
<sequence>MKRLFFILSFILLTCRSLALPHDKDDYILVVHSINFSEVWTQGIYEAINNTFAKENMSVVGEELSIPAMKDTTDVNEKVGILRKKYTVPPKVIVCIGDPSWLVCRSLFEKEWKGVPTIICHSQELIPTKIEYLLGRDLQTIQHMALTEDQVKGYNVTRLIQPLFVKETIETIKKLQPELNKIVFIRDNRYISLYTEQELSKTMQADFPELKLKVLSTPDLSTENLLDSLSLYGKETGIIYYSWFVFKQTQENHYLIDNVQKMTNSFSQPPVYLLADLNIETGNFAGGHYISENDFSKSVISTIRLILGGTEARDISTHIGGEPHTHLNYQHLFNHGIEPSRFPLNAIYYQQPPTFFQKYKIHIFSAFAIICLLATIAVLRFRLYFQKLKQEEERREKEKAEEANRLKSAFLANMSHEIRTPLNAIVGFSNLIAHSESPEDTIEFCNIIETNNELLLQLVNDILDLSKIEADQLEFTFSNIDVSTLFITLAQTFKSRPKEGVTLEYSIPERPCYIYSEKTRLTQVITNFLTNACKFTFEGCIKMGYEETGNGLRFYVSDTGKGITRENVPHVFERFAKFDNFIQGTGLGLSICQTIVKRLNGEIGVESKEGKGSTFWFTIPCEVHHENIVISGSAQ</sequence>
<evidence type="ECO:0000256" key="2">
    <source>
        <dbReference type="ARBA" id="ARBA00012438"/>
    </source>
</evidence>
<dbReference type="PROSITE" id="PS50109">
    <property type="entry name" value="HIS_KIN"/>
    <property type="match status" value="1"/>
</dbReference>
<comment type="caution">
    <text evidence="11">The sequence shown here is derived from an EMBL/GenBank/DDBJ whole genome shotgun (WGS) entry which is preliminary data.</text>
</comment>
<dbReference type="SMART" id="SM00388">
    <property type="entry name" value="HisKA"/>
    <property type="match status" value="1"/>
</dbReference>
<gene>
    <name evidence="11" type="ORF">GGQ57_002962</name>
</gene>
<dbReference type="SUPFAM" id="SSF55874">
    <property type="entry name" value="ATPase domain of HSP90 chaperone/DNA topoisomerase II/histidine kinase"/>
    <property type="match status" value="1"/>
</dbReference>
<keyword evidence="3" id="KW-0597">Phosphoprotein</keyword>
<evidence type="ECO:0000256" key="7">
    <source>
        <dbReference type="SAM" id="Coils"/>
    </source>
</evidence>
<keyword evidence="9" id="KW-0732">Signal</keyword>
<evidence type="ECO:0000259" key="10">
    <source>
        <dbReference type="PROSITE" id="PS50109"/>
    </source>
</evidence>
<dbReference type="PANTHER" id="PTHR43711:SF31">
    <property type="entry name" value="HISTIDINE KINASE"/>
    <property type="match status" value="1"/>
</dbReference>
<comment type="catalytic activity">
    <reaction evidence="1">
        <text>ATP + protein L-histidine = ADP + protein N-phospho-L-histidine.</text>
        <dbReference type="EC" id="2.7.13.3"/>
    </reaction>
</comment>
<dbReference type="PRINTS" id="PR00344">
    <property type="entry name" value="BCTRLSENSOR"/>
</dbReference>
<dbReference type="Pfam" id="PF02518">
    <property type="entry name" value="HATPase_c"/>
    <property type="match status" value="1"/>
</dbReference>
<feature type="chain" id="PRO_5045202840" description="histidine kinase" evidence="9">
    <location>
        <begin position="20"/>
        <end position="635"/>
    </location>
</feature>
<keyword evidence="7" id="KW-0175">Coiled coil</keyword>
<feature type="transmembrane region" description="Helical" evidence="8">
    <location>
        <begin position="361"/>
        <end position="385"/>
    </location>
</feature>
<dbReference type="Proteomes" id="UP000533637">
    <property type="component" value="Unassembled WGS sequence"/>
</dbReference>
<evidence type="ECO:0000256" key="9">
    <source>
        <dbReference type="SAM" id="SignalP"/>
    </source>
</evidence>
<keyword evidence="8" id="KW-0472">Membrane</keyword>
<evidence type="ECO:0000313" key="11">
    <source>
        <dbReference type="EMBL" id="MBB4623053.1"/>
    </source>
</evidence>
<dbReference type="EC" id="2.7.13.3" evidence="2"/>
<accession>A0ABR6KQG5</accession>
<keyword evidence="12" id="KW-1185">Reference proteome</keyword>